<gene>
    <name evidence="1" type="ORF">GOODEAATRI_026420</name>
</gene>
<keyword evidence="2" id="KW-1185">Reference proteome</keyword>
<proteinExistence type="predicted"/>
<dbReference type="Proteomes" id="UP001476798">
    <property type="component" value="Unassembled WGS sequence"/>
</dbReference>
<feature type="non-terminal residue" evidence="1">
    <location>
        <position position="1"/>
    </location>
</feature>
<evidence type="ECO:0000313" key="1">
    <source>
        <dbReference type="EMBL" id="MEQ2176278.1"/>
    </source>
</evidence>
<protein>
    <submittedName>
        <fullName evidence="1">Uncharacterized protein</fullName>
    </submittedName>
</protein>
<reference evidence="1 2" key="1">
    <citation type="submission" date="2021-06" db="EMBL/GenBank/DDBJ databases">
        <authorList>
            <person name="Palmer J.M."/>
        </authorList>
    </citation>
    <scope>NUCLEOTIDE SEQUENCE [LARGE SCALE GENOMIC DNA]</scope>
    <source>
        <strain evidence="1 2">GA_2019</strain>
        <tissue evidence="1">Muscle</tissue>
    </source>
</reference>
<organism evidence="1 2">
    <name type="scientific">Goodea atripinnis</name>
    <dbReference type="NCBI Taxonomy" id="208336"/>
    <lineage>
        <taxon>Eukaryota</taxon>
        <taxon>Metazoa</taxon>
        <taxon>Chordata</taxon>
        <taxon>Craniata</taxon>
        <taxon>Vertebrata</taxon>
        <taxon>Euteleostomi</taxon>
        <taxon>Actinopterygii</taxon>
        <taxon>Neopterygii</taxon>
        <taxon>Teleostei</taxon>
        <taxon>Neoteleostei</taxon>
        <taxon>Acanthomorphata</taxon>
        <taxon>Ovalentaria</taxon>
        <taxon>Atherinomorphae</taxon>
        <taxon>Cyprinodontiformes</taxon>
        <taxon>Goodeidae</taxon>
        <taxon>Goodea</taxon>
    </lineage>
</organism>
<evidence type="ECO:0000313" key="2">
    <source>
        <dbReference type="Proteomes" id="UP001476798"/>
    </source>
</evidence>
<comment type="caution">
    <text evidence="1">The sequence shown here is derived from an EMBL/GenBank/DDBJ whole genome shotgun (WGS) entry which is preliminary data.</text>
</comment>
<name>A0ABV0P0P0_9TELE</name>
<dbReference type="EMBL" id="JAHRIO010053243">
    <property type="protein sequence ID" value="MEQ2176278.1"/>
    <property type="molecule type" value="Genomic_DNA"/>
</dbReference>
<accession>A0ABV0P0P0</accession>
<sequence length="84" mass="9562">GFGARFDPGTYKQRQVLDLPPHDGCCFPPAITDPEQECQLCRRRLLTCGHMTIQSKSVVMGNFVLIFSTAMFKQYPERFYRASG</sequence>